<reference evidence="1 2" key="1">
    <citation type="submission" date="2018-07" db="EMBL/GenBank/DDBJ databases">
        <title>Freshwater and sediment microbial communities from various areas in North America, analyzing microbe dynamics in response to fracking.</title>
        <authorList>
            <person name="Lamendella R."/>
        </authorList>
    </citation>
    <scope>NUCLEOTIDE SEQUENCE [LARGE SCALE GENOMIC DNA]</scope>
    <source>
        <strain evidence="1 2">105B</strain>
    </source>
</reference>
<protein>
    <submittedName>
        <fullName evidence="1">Uncharacterized protein</fullName>
    </submittedName>
</protein>
<comment type="caution">
    <text evidence="1">The sequence shown here is derived from an EMBL/GenBank/DDBJ whole genome shotgun (WGS) entry which is preliminary data.</text>
</comment>
<dbReference type="Proteomes" id="UP000253647">
    <property type="component" value="Unassembled WGS sequence"/>
</dbReference>
<dbReference type="AlphaFoldDB" id="A0A368X5N6"/>
<accession>A0A368X5N6</accession>
<dbReference type="RefSeq" id="WP_114435360.1">
    <property type="nucleotide sequence ID" value="NZ_QPJI01000019.1"/>
</dbReference>
<sequence>MALQQQLRPGFKIFFLGIWFEKTVHSIGLGFTDIVYGYAVARSQNEAIDLAHKKYRGKGIPKIRKVSASVARSQNLSRYCFPEKMAGIRLGATTH</sequence>
<evidence type="ECO:0000313" key="1">
    <source>
        <dbReference type="EMBL" id="RCW63331.1"/>
    </source>
</evidence>
<evidence type="ECO:0000313" key="2">
    <source>
        <dbReference type="Proteomes" id="UP000253647"/>
    </source>
</evidence>
<name>A0A368X5N6_MARNT</name>
<dbReference type="EMBL" id="QPJI01000019">
    <property type="protein sequence ID" value="RCW63331.1"/>
    <property type="molecule type" value="Genomic_DNA"/>
</dbReference>
<organism evidence="1 2">
    <name type="scientific">Marinobacter nauticus</name>
    <name type="common">Marinobacter hydrocarbonoclasticus</name>
    <name type="synonym">Marinobacter aquaeolei</name>
    <dbReference type="NCBI Taxonomy" id="2743"/>
    <lineage>
        <taxon>Bacteria</taxon>
        <taxon>Pseudomonadati</taxon>
        <taxon>Pseudomonadota</taxon>
        <taxon>Gammaproteobacteria</taxon>
        <taxon>Pseudomonadales</taxon>
        <taxon>Marinobacteraceae</taxon>
        <taxon>Marinobacter</taxon>
    </lineage>
</organism>
<gene>
    <name evidence="1" type="ORF">DET61_119101</name>
</gene>
<proteinExistence type="predicted"/>